<dbReference type="InterPro" id="IPR003112">
    <property type="entry name" value="Olfac-like_dom"/>
</dbReference>
<dbReference type="PROSITE" id="PS51132">
    <property type="entry name" value="OLF"/>
    <property type="match status" value="1"/>
</dbReference>
<gene>
    <name evidence="5" type="ORF">CVLEPA_LOCUS3492</name>
</gene>
<organism evidence="5 6">
    <name type="scientific">Clavelina lepadiformis</name>
    <name type="common">Light-bulb sea squirt</name>
    <name type="synonym">Ascidia lepadiformis</name>
    <dbReference type="NCBI Taxonomy" id="159417"/>
    <lineage>
        <taxon>Eukaryota</taxon>
        <taxon>Metazoa</taxon>
        <taxon>Chordata</taxon>
        <taxon>Tunicata</taxon>
        <taxon>Ascidiacea</taxon>
        <taxon>Aplousobranchia</taxon>
        <taxon>Clavelinidae</taxon>
        <taxon>Clavelina</taxon>
    </lineage>
</organism>
<dbReference type="Pfam" id="PF02191">
    <property type="entry name" value="OLF"/>
    <property type="match status" value="1"/>
</dbReference>
<comment type="caution">
    <text evidence="3">Lacks conserved residue(s) required for the propagation of feature annotation.</text>
</comment>
<comment type="caution">
    <text evidence="5">The sequence shown here is derived from an EMBL/GenBank/DDBJ whole genome shotgun (WGS) entry which is preliminary data.</text>
</comment>
<evidence type="ECO:0000256" key="2">
    <source>
        <dbReference type="ARBA" id="ARBA00022525"/>
    </source>
</evidence>
<accession>A0ABP0F5K9</accession>
<evidence type="ECO:0000313" key="5">
    <source>
        <dbReference type="EMBL" id="CAK8673729.1"/>
    </source>
</evidence>
<name>A0ABP0F5K9_CLALP</name>
<dbReference type="SMART" id="SM00284">
    <property type="entry name" value="OLF"/>
    <property type="match status" value="1"/>
</dbReference>
<protein>
    <recommendedName>
        <fullName evidence="4">Olfactomedin-like domain-containing protein</fullName>
    </recommendedName>
</protein>
<evidence type="ECO:0000256" key="1">
    <source>
        <dbReference type="ARBA" id="ARBA00004613"/>
    </source>
</evidence>
<comment type="subcellular location">
    <subcellularLocation>
        <location evidence="1">Secreted</location>
    </subcellularLocation>
</comment>
<proteinExistence type="predicted"/>
<feature type="domain" description="Olfactomedin-like" evidence="4">
    <location>
        <begin position="77"/>
        <end position="323"/>
    </location>
</feature>
<evidence type="ECO:0000259" key="4">
    <source>
        <dbReference type="PROSITE" id="PS51132"/>
    </source>
</evidence>
<evidence type="ECO:0000256" key="3">
    <source>
        <dbReference type="PROSITE-ProRule" id="PRU00446"/>
    </source>
</evidence>
<dbReference type="EMBL" id="CAWYQH010000002">
    <property type="protein sequence ID" value="CAK8673729.1"/>
    <property type="molecule type" value="Genomic_DNA"/>
</dbReference>
<dbReference type="PANTHER" id="PTHR23192:SF87">
    <property type="entry name" value="AMASSIN-3"/>
    <property type="match status" value="1"/>
</dbReference>
<sequence>MVMYCVASMVVTQRKMTRISFDRFEVVNMESRSVTNKLRTKSEKNQYLIHSSPIPLHRSLKASIRNNTFNDLPKPQNSLYISDVRKPVIFRHMSHPLGAWMKDPASNSGKIYVMENFFSNNVIQQYQNETDPTVNREYKLPYNWGGTGHVVLDDCIYYSKYNSNILIKYEFKEERTIIQRELPDAGFGNQCPYKWGGSTDIDFAIDQTGLWVIYSTKANRWNIVISQMDSNTLEILKTWKTKIPKRSVGNAFIANAVLYAIQRHDSSTTRLHIAFDSATNKTFKPNLPFFLKYHYLTMLDYNHKERKFYAYDKGYLVTYDVTF</sequence>
<dbReference type="Proteomes" id="UP001642483">
    <property type="component" value="Unassembled WGS sequence"/>
</dbReference>
<reference evidence="5 6" key="1">
    <citation type="submission" date="2024-02" db="EMBL/GenBank/DDBJ databases">
        <authorList>
            <person name="Daric V."/>
            <person name="Darras S."/>
        </authorList>
    </citation>
    <scope>NUCLEOTIDE SEQUENCE [LARGE SCALE GENOMIC DNA]</scope>
</reference>
<dbReference type="InterPro" id="IPR050605">
    <property type="entry name" value="Olfactomedin-like_domain"/>
</dbReference>
<keyword evidence="2" id="KW-0964">Secreted</keyword>
<dbReference type="PANTHER" id="PTHR23192">
    <property type="entry name" value="OLFACTOMEDIN-RELATED"/>
    <property type="match status" value="1"/>
</dbReference>
<keyword evidence="6" id="KW-1185">Reference proteome</keyword>
<evidence type="ECO:0000313" key="6">
    <source>
        <dbReference type="Proteomes" id="UP001642483"/>
    </source>
</evidence>